<dbReference type="InterPro" id="IPR045749">
    <property type="entry name" value="DUF6090"/>
</dbReference>
<feature type="transmembrane region" description="Helical" evidence="1">
    <location>
        <begin position="28"/>
        <end position="49"/>
    </location>
</feature>
<reference evidence="3" key="1">
    <citation type="journal article" date="2019" name="Int. J. Syst. Evol. Microbiol.">
        <title>The Global Catalogue of Microorganisms (GCM) 10K type strain sequencing project: providing services to taxonomists for standard genome sequencing and annotation.</title>
        <authorList>
            <consortium name="The Broad Institute Genomics Platform"/>
            <consortium name="The Broad Institute Genome Sequencing Center for Infectious Disease"/>
            <person name="Wu L."/>
            <person name="Ma J."/>
        </authorList>
    </citation>
    <scope>NUCLEOTIDE SEQUENCE [LARGE SCALE GENOMIC DNA]</scope>
    <source>
        <strain evidence="3">CCUG 61485</strain>
    </source>
</reference>
<protein>
    <submittedName>
        <fullName evidence="2">DUF6090 family protein</fullName>
    </submittedName>
</protein>
<dbReference type="Proteomes" id="UP001597201">
    <property type="component" value="Unassembled WGS sequence"/>
</dbReference>
<comment type="caution">
    <text evidence="2">The sequence shown here is derived from an EMBL/GenBank/DDBJ whole genome shotgun (WGS) entry which is preliminary data.</text>
</comment>
<keyword evidence="1" id="KW-0812">Transmembrane</keyword>
<keyword evidence="3" id="KW-1185">Reference proteome</keyword>
<name>A0ABW3XYY7_9FLAO</name>
<dbReference type="EMBL" id="JBHTMY010000002">
    <property type="protein sequence ID" value="MFD1314787.1"/>
    <property type="molecule type" value="Genomic_DNA"/>
</dbReference>
<keyword evidence="1" id="KW-0472">Membrane</keyword>
<evidence type="ECO:0000313" key="3">
    <source>
        <dbReference type="Proteomes" id="UP001597201"/>
    </source>
</evidence>
<dbReference type="Pfam" id="PF19578">
    <property type="entry name" value="DUF6090"/>
    <property type="match status" value="1"/>
</dbReference>
<proteinExistence type="predicted"/>
<sequence length="254" mass="29329">MINFFRKIRQNLLSEGKTGKPALSAGRYLKYAIGEIILVVIGILIALQINNWNEEQKKEIKKQDYYVQLLDDLNSDIISTEYTIEEFSRHQKEYSDYLSLYDHEGLTPATAYEQISRLSLISTPPIFNTNTIESLQSSGDIGLIPSLIRNKLMNLRSIQNLTIQRFDATDNGQRGITQKLSSLLGATTLPKRLDNQPKMKEFLHIDENLRELILVYEGIHRWKNVSQLETIDRLETMQKEIDTIIDLISKEIKE</sequence>
<evidence type="ECO:0000256" key="1">
    <source>
        <dbReference type="SAM" id="Phobius"/>
    </source>
</evidence>
<keyword evidence="1" id="KW-1133">Transmembrane helix</keyword>
<accession>A0ABW3XYY7</accession>
<evidence type="ECO:0000313" key="2">
    <source>
        <dbReference type="EMBL" id="MFD1314787.1"/>
    </source>
</evidence>
<gene>
    <name evidence="2" type="ORF">ACFQ39_04090</name>
</gene>
<dbReference type="RefSeq" id="WP_377176715.1">
    <property type="nucleotide sequence ID" value="NZ_JBHTMY010000002.1"/>
</dbReference>
<organism evidence="2 3">
    <name type="scientific">Namhaeicola litoreus</name>
    <dbReference type="NCBI Taxonomy" id="1052145"/>
    <lineage>
        <taxon>Bacteria</taxon>
        <taxon>Pseudomonadati</taxon>
        <taxon>Bacteroidota</taxon>
        <taxon>Flavobacteriia</taxon>
        <taxon>Flavobacteriales</taxon>
        <taxon>Flavobacteriaceae</taxon>
        <taxon>Namhaeicola</taxon>
    </lineage>
</organism>